<keyword evidence="3" id="KW-1185">Reference proteome</keyword>
<comment type="caution">
    <text evidence="2">The sequence shown here is derived from an EMBL/GenBank/DDBJ whole genome shotgun (WGS) entry which is preliminary data.</text>
</comment>
<dbReference type="EMBL" id="JAADZU010000013">
    <property type="protein sequence ID" value="NDK89164.1"/>
    <property type="molecule type" value="Genomic_DNA"/>
</dbReference>
<accession>A0A7K3LLP6</accession>
<dbReference type="CDD" id="cd00085">
    <property type="entry name" value="HNHc"/>
    <property type="match status" value="1"/>
</dbReference>
<gene>
    <name evidence="2" type="ORF">GYA93_06140</name>
</gene>
<evidence type="ECO:0000256" key="1">
    <source>
        <dbReference type="SAM" id="MobiDB-lite"/>
    </source>
</evidence>
<dbReference type="InterPro" id="IPR003615">
    <property type="entry name" value="HNH_nuc"/>
</dbReference>
<protein>
    <submittedName>
        <fullName evidence="2">DUF222 domain-containing protein</fullName>
    </submittedName>
</protein>
<dbReference type="AlphaFoldDB" id="A0A7K3LLP6"/>
<evidence type="ECO:0000313" key="2">
    <source>
        <dbReference type="EMBL" id="NDK89164.1"/>
    </source>
</evidence>
<proteinExistence type="predicted"/>
<sequence length="550" mass="59977">MVATATATTGTDAASMFTLTDPDADYLRLQRLSSTEVDSVAESLQRDEYRLMARKVFAANRIAEHTLDQMIVTAPITTGYIARQVDKTAASQVAIALNVPPKVAREWMWLALALADWPGIRAAFLDGRWSFSRTSTMVAELAVLTDPEVRAFAEVRAITLADRPTAERTLRNQIAEMVIALDPDAAAERRKDFAESAQNVTVTDEAHGHVNVHATVPAEVGLFLACRIRELITERVCSRDPRPMGRLRVEALKEIQGMPGEVLQCACGDEFCSRGIPLPPVPQPDPELDLDYAPRAESGADPVPNPPRDQRTTTPPIPQRLGGSDPAPEHQSPRLPVALVPPRSPITPRQSIARQSSLTVITDPAGIASPRLVGYGAIDPQHWHDIAAGQLVTRMDAPELDLPELDDPGVELAAIGRDLAAWQTVDVGADRGPAPPVDPTGHGGYAVAPREALRYRPPEWLRDKVVALDKICRYPGCGRDASACELDHVVKFDHADPASGGWTVEFNLMPLCRADHQRKHLGLWIPTMLTDRAIVWRNPLTGKTVTTFPG</sequence>
<dbReference type="Proteomes" id="UP000466307">
    <property type="component" value="Unassembled WGS sequence"/>
</dbReference>
<name>A0A7K3LLP6_9ACTN</name>
<dbReference type="RefSeq" id="WP_157079470.1">
    <property type="nucleotide sequence ID" value="NZ_JAADZU010000013.1"/>
</dbReference>
<reference evidence="2 3" key="1">
    <citation type="submission" date="2020-01" db="EMBL/GenBank/DDBJ databases">
        <title>Investigation of new actinobacteria for the biodesulphurisation of diesel fuel.</title>
        <authorList>
            <person name="Athi Narayanan S.M."/>
        </authorList>
    </citation>
    <scope>NUCLEOTIDE SEQUENCE [LARGE SCALE GENOMIC DNA]</scope>
    <source>
        <strain evidence="2 3">213E</strain>
    </source>
</reference>
<organism evidence="2 3">
    <name type="scientific">Gordonia desulfuricans</name>
    <dbReference type="NCBI Taxonomy" id="89051"/>
    <lineage>
        <taxon>Bacteria</taxon>
        <taxon>Bacillati</taxon>
        <taxon>Actinomycetota</taxon>
        <taxon>Actinomycetes</taxon>
        <taxon>Mycobacteriales</taxon>
        <taxon>Gordoniaceae</taxon>
        <taxon>Gordonia</taxon>
    </lineage>
</organism>
<feature type="region of interest" description="Disordered" evidence="1">
    <location>
        <begin position="278"/>
        <end position="352"/>
    </location>
</feature>
<evidence type="ECO:0000313" key="3">
    <source>
        <dbReference type="Proteomes" id="UP000466307"/>
    </source>
</evidence>